<dbReference type="Gene3D" id="3.40.50.410">
    <property type="entry name" value="von Willebrand factor, type A domain"/>
    <property type="match status" value="1"/>
</dbReference>
<dbReference type="SUPFAM" id="SSF140864">
    <property type="entry name" value="TROVE domain-like"/>
    <property type="match status" value="1"/>
</dbReference>
<name>A0A564K3T8_9ENTR</name>
<keyword evidence="5" id="KW-0694">RNA-binding</keyword>
<gene>
    <name evidence="8" type="primary">rsr</name>
    <name evidence="8" type="ORF">SB6422_01431</name>
</gene>
<evidence type="ECO:0000256" key="6">
    <source>
        <dbReference type="ARBA" id="ARBA00023274"/>
    </source>
</evidence>
<dbReference type="InterPro" id="IPR037214">
    <property type="entry name" value="TROVE_dom_sf"/>
</dbReference>
<dbReference type="Pfam" id="PF05731">
    <property type="entry name" value="TROVE"/>
    <property type="match status" value="1"/>
</dbReference>
<dbReference type="PANTHER" id="PTHR14202">
    <property type="entry name" value="60 KDA RIBONUCLEOPROTEIN SSA/RO"/>
    <property type="match status" value="1"/>
</dbReference>
<evidence type="ECO:0000256" key="4">
    <source>
        <dbReference type="ARBA" id="ARBA00022723"/>
    </source>
</evidence>
<comment type="subcellular location">
    <subcellularLocation>
        <location evidence="1">Cytoplasm</location>
    </subcellularLocation>
</comment>
<dbReference type="InterPro" id="IPR056800">
    <property type="entry name" value="vWA_Ro60"/>
</dbReference>
<evidence type="ECO:0000259" key="7">
    <source>
        <dbReference type="PROSITE" id="PS50988"/>
    </source>
</evidence>
<evidence type="ECO:0000256" key="2">
    <source>
        <dbReference type="ARBA" id="ARBA00007814"/>
    </source>
</evidence>
<sequence>MGKHMANPLLFRSLLRDAPLANAQNHERAAAFAFTPRHKLAQMVMTGCMNETFYASAQAQLSDVLEIAKDLDDLFLAKLAIYGRERGTMKDMPALLTALLAARGSALLPVVFARVINNGRMLRNFVQILRSGVTGRRSLGTRPKKLVQRWLQEASEDRLLQASVGNAPSLADIVKMVHPRPQAPWHDAFFAWLIGKPCDKAQLPEKTQALLAFREGVNGSVALPDVPFLLLTHSPLSTEQWALLAQRMSWQTLRMNLNTLARHGVFENAELTASVAKRLADRAKVRQARVYPYQLLSAWSNLQSSVPQVIGEALERAMEYALENVPQFRGNVVVCPDVSGSMRSPVTGHRQGATSKIRCVDVAGLIAAAVLRNHPQARVLPFECDVVNVALDAKQSVMHNAQKLAAVGGGGTNCSAPLRRLLAERARVDLVIMVSDNESWIDKSRHGSTATMECWTALKKGNPLARLVCIDLQPYGTTQAMERGDILNVGGFSDEVFTVIDNFVNGRYGSEHWLEEIESVAL</sequence>
<dbReference type="PROSITE" id="PS50988">
    <property type="entry name" value="TROVE"/>
    <property type="match status" value="1"/>
</dbReference>
<dbReference type="GO" id="GO:0005737">
    <property type="term" value="C:cytoplasm"/>
    <property type="evidence" value="ECO:0007669"/>
    <property type="project" value="UniProtKB-SubCell"/>
</dbReference>
<accession>A0A564K3T8</accession>
<feature type="domain" description="TROVE" evidence="7">
    <location>
        <begin position="23"/>
        <end position="330"/>
    </location>
</feature>
<dbReference type="Pfam" id="PF25045">
    <property type="entry name" value="vWA_Ro60"/>
    <property type="match status" value="1"/>
</dbReference>
<proteinExistence type="inferred from homology"/>
<keyword evidence="3" id="KW-0963">Cytoplasm</keyword>
<evidence type="ECO:0000313" key="9">
    <source>
        <dbReference type="Proteomes" id="UP000317374"/>
    </source>
</evidence>
<evidence type="ECO:0000313" key="8">
    <source>
        <dbReference type="EMBL" id="VUS63493.1"/>
    </source>
</evidence>
<organism evidence="8 9">
    <name type="scientific">Klebsiella huaxiensis</name>
    <dbReference type="NCBI Taxonomy" id="2153354"/>
    <lineage>
        <taxon>Bacteria</taxon>
        <taxon>Pseudomonadati</taxon>
        <taxon>Pseudomonadota</taxon>
        <taxon>Gammaproteobacteria</taxon>
        <taxon>Enterobacterales</taxon>
        <taxon>Enterobacteriaceae</taxon>
        <taxon>Klebsiella/Raoultella group</taxon>
        <taxon>Klebsiella</taxon>
    </lineage>
</organism>
<dbReference type="EMBL" id="CABGGW010000023">
    <property type="protein sequence ID" value="VUS63493.1"/>
    <property type="molecule type" value="Genomic_DNA"/>
</dbReference>
<dbReference type="InterPro" id="IPR036465">
    <property type="entry name" value="vWFA_dom_sf"/>
</dbReference>
<dbReference type="Proteomes" id="UP000317374">
    <property type="component" value="Unassembled WGS sequence"/>
</dbReference>
<evidence type="ECO:0000256" key="5">
    <source>
        <dbReference type="ARBA" id="ARBA00022884"/>
    </source>
</evidence>
<dbReference type="InterPro" id="IPR040322">
    <property type="entry name" value="TROVE2"/>
</dbReference>
<dbReference type="SUPFAM" id="SSF53300">
    <property type="entry name" value="vWA-like"/>
    <property type="match status" value="1"/>
</dbReference>
<dbReference type="InterPro" id="IPR008858">
    <property type="entry name" value="TROVE_dom"/>
</dbReference>
<dbReference type="GO" id="GO:0003723">
    <property type="term" value="F:RNA binding"/>
    <property type="evidence" value="ECO:0007669"/>
    <property type="project" value="UniProtKB-KW"/>
</dbReference>
<evidence type="ECO:0000256" key="3">
    <source>
        <dbReference type="ARBA" id="ARBA00022490"/>
    </source>
</evidence>
<dbReference type="AlphaFoldDB" id="A0A564K3T8"/>
<protein>
    <submittedName>
        <fullName evidence="8">60 kDa SS-A/Ro ribonucleoprotein</fullName>
    </submittedName>
</protein>
<keyword evidence="4" id="KW-0479">Metal-binding</keyword>
<dbReference type="GO" id="GO:1990904">
    <property type="term" value="C:ribonucleoprotein complex"/>
    <property type="evidence" value="ECO:0007669"/>
    <property type="project" value="UniProtKB-KW"/>
</dbReference>
<keyword evidence="6 8" id="KW-0687">Ribonucleoprotein</keyword>
<dbReference type="GO" id="GO:0046872">
    <property type="term" value="F:metal ion binding"/>
    <property type="evidence" value="ECO:0007669"/>
    <property type="project" value="UniProtKB-KW"/>
</dbReference>
<evidence type="ECO:0000256" key="1">
    <source>
        <dbReference type="ARBA" id="ARBA00004496"/>
    </source>
</evidence>
<comment type="similarity">
    <text evidence="2">Belongs to the Ro 60 kDa family.</text>
</comment>
<reference evidence="8 9" key="1">
    <citation type="submission" date="2019-07" db="EMBL/GenBank/DDBJ databases">
        <authorList>
            <person name="Brisse S."/>
            <person name="Rodrigues C."/>
            <person name="Thorpe H."/>
        </authorList>
    </citation>
    <scope>NUCLEOTIDE SEQUENCE [LARGE SCALE GENOMIC DNA]</scope>
    <source>
        <strain evidence="8">SB6422</strain>
    </source>
</reference>
<dbReference type="PANTHER" id="PTHR14202:SF0">
    <property type="entry name" value="RNA-BINDING PROTEIN RO60"/>
    <property type="match status" value="1"/>
</dbReference>